<dbReference type="GO" id="GO:0005886">
    <property type="term" value="C:plasma membrane"/>
    <property type="evidence" value="ECO:0007669"/>
    <property type="project" value="TreeGrafter"/>
</dbReference>
<evidence type="ECO:0000256" key="4">
    <source>
        <dbReference type="ARBA" id="ARBA00023136"/>
    </source>
</evidence>
<dbReference type="InterPro" id="IPR003339">
    <property type="entry name" value="ABC/ECF_trnsptr_transmembrane"/>
</dbReference>
<dbReference type="AlphaFoldDB" id="A0A5A5T9I2"/>
<feature type="transmembrane region" description="Helical" evidence="5">
    <location>
        <begin position="125"/>
        <end position="146"/>
    </location>
</feature>
<evidence type="ECO:0000256" key="3">
    <source>
        <dbReference type="ARBA" id="ARBA00022989"/>
    </source>
</evidence>
<keyword evidence="4 5" id="KW-0472">Membrane</keyword>
<evidence type="ECO:0000256" key="1">
    <source>
        <dbReference type="ARBA" id="ARBA00004141"/>
    </source>
</evidence>
<accession>A0A5A5T9I2</accession>
<dbReference type="OrthoDB" id="8075495at2"/>
<dbReference type="EMBL" id="BIXY01000018">
    <property type="protein sequence ID" value="GCF08072.1"/>
    <property type="molecule type" value="Genomic_DNA"/>
</dbReference>
<comment type="subcellular location">
    <subcellularLocation>
        <location evidence="1">Membrane</location>
        <topology evidence="1">Multi-pass membrane protein</topology>
    </subcellularLocation>
</comment>
<proteinExistence type="predicted"/>
<dbReference type="PANTHER" id="PTHR33514:SF13">
    <property type="entry name" value="PROTEIN ABCI12, CHLOROPLASTIC"/>
    <property type="match status" value="1"/>
</dbReference>
<feature type="transmembrane region" description="Helical" evidence="5">
    <location>
        <begin position="32"/>
        <end position="61"/>
    </location>
</feature>
<reference evidence="6 7" key="1">
    <citation type="submission" date="2019-01" db="EMBL/GenBank/DDBJ databases">
        <title>Draft genome sequence of Dictyobacter sp. Uno17.</title>
        <authorList>
            <person name="Wang C.M."/>
            <person name="Zheng Y."/>
            <person name="Sakai Y."/>
            <person name="Abe K."/>
            <person name="Yokota A."/>
            <person name="Yabe S."/>
        </authorList>
    </citation>
    <scope>NUCLEOTIDE SEQUENCE [LARGE SCALE GENOMIC DNA]</scope>
    <source>
        <strain evidence="6 7">Uno17</strain>
    </source>
</reference>
<feature type="transmembrane region" description="Helical" evidence="5">
    <location>
        <begin position="100"/>
        <end position="118"/>
    </location>
</feature>
<evidence type="ECO:0000256" key="2">
    <source>
        <dbReference type="ARBA" id="ARBA00022692"/>
    </source>
</evidence>
<dbReference type="CDD" id="cd16914">
    <property type="entry name" value="EcfT"/>
    <property type="match status" value="1"/>
</dbReference>
<comment type="caution">
    <text evidence="6">The sequence shown here is derived from an EMBL/GenBank/DDBJ whole genome shotgun (WGS) entry which is preliminary data.</text>
</comment>
<keyword evidence="7" id="KW-1185">Reference proteome</keyword>
<keyword evidence="3 5" id="KW-1133">Transmembrane helix</keyword>
<protein>
    <submittedName>
        <fullName evidence="6">Energy-coupling factor transporter transmembrane protein EcfT</fullName>
    </submittedName>
</protein>
<evidence type="ECO:0000256" key="5">
    <source>
        <dbReference type="SAM" id="Phobius"/>
    </source>
</evidence>
<gene>
    <name evidence="6" type="primary">ecfT</name>
    <name evidence="6" type="ORF">KDI_16360</name>
</gene>
<feature type="transmembrane region" description="Helical" evidence="5">
    <location>
        <begin position="73"/>
        <end position="94"/>
    </location>
</feature>
<organism evidence="6 7">
    <name type="scientific">Dictyobacter arantiisoli</name>
    <dbReference type="NCBI Taxonomy" id="2014874"/>
    <lineage>
        <taxon>Bacteria</taxon>
        <taxon>Bacillati</taxon>
        <taxon>Chloroflexota</taxon>
        <taxon>Ktedonobacteria</taxon>
        <taxon>Ktedonobacterales</taxon>
        <taxon>Dictyobacteraceae</taxon>
        <taxon>Dictyobacter</taxon>
    </lineage>
</organism>
<evidence type="ECO:0000313" key="6">
    <source>
        <dbReference type="EMBL" id="GCF08072.1"/>
    </source>
</evidence>
<dbReference type="Proteomes" id="UP000322530">
    <property type="component" value="Unassembled WGS sequence"/>
</dbReference>
<feature type="transmembrane region" description="Helical" evidence="5">
    <location>
        <begin position="253"/>
        <end position="274"/>
    </location>
</feature>
<evidence type="ECO:0000313" key="7">
    <source>
        <dbReference type="Proteomes" id="UP000322530"/>
    </source>
</evidence>
<dbReference type="Pfam" id="PF02361">
    <property type="entry name" value="CbiQ"/>
    <property type="match status" value="1"/>
</dbReference>
<dbReference type="RefSeq" id="WP_149401069.1">
    <property type="nucleotide sequence ID" value="NZ_BIXY01000018.1"/>
</dbReference>
<name>A0A5A5T9I2_9CHLR</name>
<sequence length="276" mass="31533">MFELSRYVTFGQYVNNDSILARMDPRAKLVCAILLIVLVSFLNTFPVFFLCLIFCTILHLASRISIGYILRSLKPFFLFLIIAFIFEVLFYAPARAPHWIWHWWFLGLSWAGITASLLTMIRVIFLYYLATMLTFTTSLVDLTDGLESLVSPLQKLGIPVNALVMVLVIALKFVPIFVNEVERLMKAQAARGLHFDQGNLLQRISKMALLLIPLFVSGFQKVKVLNVAMEARCYGSHRGWHRTKLRALHYKRFDLFALALTIVVCILLITVNILTA</sequence>
<dbReference type="PANTHER" id="PTHR33514">
    <property type="entry name" value="PROTEIN ABCI12, CHLOROPLASTIC"/>
    <property type="match status" value="1"/>
</dbReference>
<keyword evidence="2 5" id="KW-0812">Transmembrane</keyword>
<feature type="transmembrane region" description="Helical" evidence="5">
    <location>
        <begin position="158"/>
        <end position="178"/>
    </location>
</feature>